<dbReference type="PANTHER" id="PTHR21419">
    <property type="match status" value="1"/>
</dbReference>
<evidence type="ECO:0000256" key="5">
    <source>
        <dbReference type="SAM" id="Phobius"/>
    </source>
</evidence>
<organism evidence="7 8">
    <name type="scientific">Pinctada imbricata</name>
    <name type="common">Atlantic pearl-oyster</name>
    <name type="synonym">Pinctada martensii</name>
    <dbReference type="NCBI Taxonomy" id="66713"/>
    <lineage>
        <taxon>Eukaryota</taxon>
        <taxon>Metazoa</taxon>
        <taxon>Spiralia</taxon>
        <taxon>Lophotrochozoa</taxon>
        <taxon>Mollusca</taxon>
        <taxon>Bivalvia</taxon>
        <taxon>Autobranchia</taxon>
        <taxon>Pteriomorphia</taxon>
        <taxon>Pterioida</taxon>
        <taxon>Pterioidea</taxon>
        <taxon>Pteriidae</taxon>
        <taxon>Pinctada</taxon>
    </lineage>
</organism>
<gene>
    <name evidence="7" type="ORF">FSP39_019620</name>
</gene>
<evidence type="ECO:0000256" key="1">
    <source>
        <dbReference type="ARBA" id="ARBA00004167"/>
    </source>
</evidence>
<protein>
    <recommendedName>
        <fullName evidence="6">DEX1 C-terminal domain-containing protein</fullName>
    </recommendedName>
</protein>
<dbReference type="EMBL" id="VSWD01000009">
    <property type="protein sequence ID" value="KAK3093746.1"/>
    <property type="molecule type" value="Genomic_DNA"/>
</dbReference>
<reference evidence="7" key="1">
    <citation type="submission" date="2019-08" db="EMBL/GenBank/DDBJ databases">
        <title>The improved chromosome-level genome for the pearl oyster Pinctada fucata martensii using PacBio sequencing and Hi-C.</title>
        <authorList>
            <person name="Zheng Z."/>
        </authorList>
    </citation>
    <scope>NUCLEOTIDE SEQUENCE</scope>
    <source>
        <strain evidence="7">ZZ-2019</strain>
        <tissue evidence="7">Adductor muscle</tissue>
    </source>
</reference>
<dbReference type="Proteomes" id="UP001186944">
    <property type="component" value="Unassembled WGS sequence"/>
</dbReference>
<evidence type="ECO:0000313" key="8">
    <source>
        <dbReference type="Proteomes" id="UP001186944"/>
    </source>
</evidence>
<dbReference type="InterPro" id="IPR045232">
    <property type="entry name" value="FAM234"/>
</dbReference>
<feature type="domain" description="DEX1 C-terminal" evidence="6">
    <location>
        <begin position="454"/>
        <end position="550"/>
    </location>
</feature>
<feature type="transmembrane region" description="Helical" evidence="5">
    <location>
        <begin position="557"/>
        <end position="575"/>
    </location>
</feature>
<dbReference type="AlphaFoldDB" id="A0AA89C3V7"/>
<proteinExistence type="predicted"/>
<dbReference type="InterPro" id="IPR028994">
    <property type="entry name" value="Integrin_alpha_N"/>
</dbReference>
<evidence type="ECO:0000256" key="2">
    <source>
        <dbReference type="ARBA" id="ARBA00022692"/>
    </source>
</evidence>
<dbReference type="InterPro" id="IPR056376">
    <property type="entry name" value="DEX1_C"/>
</dbReference>
<comment type="caution">
    <text evidence="7">The sequence shown here is derived from an EMBL/GenBank/DDBJ whole genome shotgun (WGS) entry which is preliminary data.</text>
</comment>
<keyword evidence="4 5" id="KW-0472">Membrane</keyword>
<keyword evidence="2 5" id="KW-0812">Transmembrane</keyword>
<accession>A0AA89C3V7</accession>
<keyword evidence="8" id="KW-1185">Reference proteome</keyword>
<dbReference type="InterPro" id="IPR015943">
    <property type="entry name" value="WD40/YVTN_repeat-like_dom_sf"/>
</dbReference>
<dbReference type="PANTHER" id="PTHR21419:SF23">
    <property type="entry name" value="PROTEIN DEFECTIVE IN EXINE FORMATION 1"/>
    <property type="match status" value="1"/>
</dbReference>
<evidence type="ECO:0000259" key="6">
    <source>
        <dbReference type="Pfam" id="PF23722"/>
    </source>
</evidence>
<dbReference type="SUPFAM" id="SSF69318">
    <property type="entry name" value="Integrin alpha N-terminal domain"/>
    <property type="match status" value="1"/>
</dbReference>
<dbReference type="Gene3D" id="2.130.10.10">
    <property type="entry name" value="YVTN repeat-like/Quinoprotein amine dehydrogenase"/>
    <property type="match status" value="1"/>
</dbReference>
<evidence type="ECO:0000256" key="4">
    <source>
        <dbReference type="ARBA" id="ARBA00023136"/>
    </source>
</evidence>
<dbReference type="GO" id="GO:0016020">
    <property type="term" value="C:membrane"/>
    <property type="evidence" value="ECO:0007669"/>
    <property type="project" value="UniProtKB-SubCell"/>
</dbReference>
<dbReference type="Pfam" id="PF23722">
    <property type="entry name" value="Beta-sand_DEX1"/>
    <property type="match status" value="1"/>
</dbReference>
<evidence type="ECO:0000313" key="7">
    <source>
        <dbReference type="EMBL" id="KAK3093746.1"/>
    </source>
</evidence>
<evidence type="ECO:0000256" key="3">
    <source>
        <dbReference type="ARBA" id="ARBA00022989"/>
    </source>
</evidence>
<comment type="subcellular location">
    <subcellularLocation>
        <location evidence="1">Membrane</location>
        <topology evidence="1">Single-pass membrane protein</topology>
    </subcellularLocation>
</comment>
<keyword evidence="3 5" id="KW-1133">Transmembrane helix</keyword>
<sequence>MGETGKVSAQKAWPARNLDNSVHASPILFDINGDGTLEVIFSMTSGELLFYTSNGTQIKSKKYHIPPLYISRSWYEHEVIVSYKDVDKYATFSKDKAQQGTDYIPVDPHIMATPSLADINNDGVTEELVIPVSYFYEEDDYRIGDRLESLGLSNITDLERYLAAGVVVLNLTAREILWAKVLDITKVSASFPAYNLFPVTVIDLDSTNGELEIIVGTSAGTLYVFDHHGNLRDGWPDNGNTIHGQITAADLTGDGSIQLIAMDTDGNVVCYNKDGSRFWEAKISDSSSAGSRLFDMNKDTVLDVLIVTNDGNFYVLDGKNGSTLPEFPMKLGQRVWSNILITKVSSTHSVPDIVISADDGTLHLISTDLKCRSYVPIGETSLVQVLSHDLVTHSKGLELLVATNDGTLLCLGTGSDLEEGEDESKEKSKEISIASLTSETKSVNDFSYDVNKMGVYVSHLTRIMTEVTGDSFDVEFDIIDPLHGRRSAQHTYDVKIYFGRHLLGRSSFTAPGLKKMTVPTWELPAFGHVTVLMTNHLGQVFQDVFHLRFNTLIMEDLRWLLLAPFFAMIIIILIGRGFPEKDLLPYTNQSKKR</sequence>
<name>A0AA89C3V7_PINIB</name>